<dbReference type="PROSITE" id="PS00802">
    <property type="entry name" value="TRANSKETOLASE_2"/>
    <property type="match status" value="1"/>
</dbReference>
<keyword evidence="9 13" id="KW-0460">Magnesium</keyword>
<dbReference type="SMART" id="SM00861">
    <property type="entry name" value="Transket_pyr"/>
    <property type="match status" value="1"/>
</dbReference>
<dbReference type="CDD" id="cd02012">
    <property type="entry name" value="TPP_TK"/>
    <property type="match status" value="1"/>
</dbReference>
<dbReference type="Pfam" id="PF22613">
    <property type="entry name" value="Transketolase_C_1"/>
    <property type="match status" value="1"/>
</dbReference>
<dbReference type="NCBIfam" id="TIGR00232">
    <property type="entry name" value="tktlase_bact"/>
    <property type="match status" value="1"/>
</dbReference>
<evidence type="ECO:0000256" key="6">
    <source>
        <dbReference type="ARBA" id="ARBA00022679"/>
    </source>
</evidence>
<evidence type="ECO:0000259" key="14">
    <source>
        <dbReference type="SMART" id="SM00861"/>
    </source>
</evidence>
<dbReference type="PANTHER" id="PTHR43522">
    <property type="entry name" value="TRANSKETOLASE"/>
    <property type="match status" value="1"/>
</dbReference>
<dbReference type="Proteomes" id="UP001442468">
    <property type="component" value="Unassembled WGS sequence"/>
</dbReference>
<feature type="domain" description="Transketolase-like pyrimidine-binding" evidence="14">
    <location>
        <begin position="353"/>
        <end position="532"/>
    </location>
</feature>
<dbReference type="GO" id="GO:0004802">
    <property type="term" value="F:transketolase activity"/>
    <property type="evidence" value="ECO:0007669"/>
    <property type="project" value="UniProtKB-EC"/>
</dbReference>
<keyword evidence="8 13" id="KW-0106">Calcium</keyword>
<accession>A0ABV1NF59</accession>
<gene>
    <name evidence="15" type="primary">tkt</name>
    <name evidence="15" type="ORF">ABE960_09105</name>
</gene>
<dbReference type="InterPro" id="IPR033247">
    <property type="entry name" value="Transketolase_fam"/>
</dbReference>
<comment type="cofactor">
    <cofactor evidence="1">
        <name>Ca(2+)</name>
        <dbReference type="ChEBI" id="CHEBI:29108"/>
    </cofactor>
</comment>
<dbReference type="SUPFAM" id="SSF52922">
    <property type="entry name" value="TK C-terminal domain-like"/>
    <property type="match status" value="1"/>
</dbReference>
<dbReference type="InterPro" id="IPR020826">
    <property type="entry name" value="Transketolase_BS"/>
</dbReference>
<reference evidence="15 16" key="1">
    <citation type="submission" date="2024-05" db="EMBL/GenBank/DDBJ databases">
        <title>Halomonas sp. SSM6 16S ribosomal RNA gene Genome sequencing and assembly.</title>
        <authorList>
            <person name="Yook S."/>
        </authorList>
    </citation>
    <scope>NUCLEOTIDE SEQUENCE [LARGE SCALE GENOMIC DNA]</scope>
    <source>
        <strain evidence="15 16">SSM6</strain>
    </source>
</reference>
<dbReference type="InterPro" id="IPR009014">
    <property type="entry name" value="Transketo_C/PFOR_II"/>
</dbReference>
<dbReference type="InterPro" id="IPR005474">
    <property type="entry name" value="Transketolase_N"/>
</dbReference>
<evidence type="ECO:0000256" key="4">
    <source>
        <dbReference type="ARBA" id="ARBA00011738"/>
    </source>
</evidence>
<protein>
    <recommendedName>
        <fullName evidence="5 12">Transketolase</fullName>
        <ecNumber evidence="5 12">2.2.1.1</ecNumber>
    </recommendedName>
</protein>
<comment type="caution">
    <text evidence="15">The sequence shown here is derived from an EMBL/GenBank/DDBJ whole genome shotgun (WGS) entry which is preliminary data.</text>
</comment>
<keyword evidence="16" id="KW-1185">Reference proteome</keyword>
<evidence type="ECO:0000256" key="12">
    <source>
        <dbReference type="NCBIfam" id="TIGR00232"/>
    </source>
</evidence>
<evidence type="ECO:0000256" key="10">
    <source>
        <dbReference type="ARBA" id="ARBA00023052"/>
    </source>
</evidence>
<evidence type="ECO:0000256" key="13">
    <source>
        <dbReference type="RuleBase" id="RU004996"/>
    </source>
</evidence>
<dbReference type="RefSeq" id="WP_349761949.1">
    <property type="nucleotide sequence ID" value="NZ_JBEGCJ010000004.1"/>
</dbReference>
<evidence type="ECO:0000256" key="7">
    <source>
        <dbReference type="ARBA" id="ARBA00022723"/>
    </source>
</evidence>
<name>A0ABV1NF59_9GAMM</name>
<dbReference type="EMBL" id="JBEGCJ010000004">
    <property type="protein sequence ID" value="MEQ6917677.1"/>
    <property type="molecule type" value="Genomic_DNA"/>
</dbReference>
<dbReference type="Gene3D" id="3.40.50.970">
    <property type="match status" value="2"/>
</dbReference>
<comment type="subunit">
    <text evidence="4 13">Homodimer.</text>
</comment>
<comment type="cofactor">
    <cofactor evidence="2">
        <name>Co(2+)</name>
        <dbReference type="ChEBI" id="CHEBI:48828"/>
    </cofactor>
</comment>
<comment type="cofactor">
    <cofactor evidence="13">
        <name>thiamine diphosphate</name>
        <dbReference type="ChEBI" id="CHEBI:58937"/>
    </cofactor>
    <text evidence="13">Binds 1 thiamine pyrophosphate per subunit.</text>
</comment>
<comment type="similarity">
    <text evidence="3 13">Belongs to the transketolase family.</text>
</comment>
<dbReference type="EC" id="2.2.1.1" evidence="5 12"/>
<comment type="catalytic activity">
    <reaction evidence="11 13">
        <text>D-sedoheptulose 7-phosphate + D-glyceraldehyde 3-phosphate = aldehydo-D-ribose 5-phosphate + D-xylulose 5-phosphate</text>
        <dbReference type="Rhea" id="RHEA:10508"/>
        <dbReference type="ChEBI" id="CHEBI:57483"/>
        <dbReference type="ChEBI" id="CHEBI:57737"/>
        <dbReference type="ChEBI" id="CHEBI:58273"/>
        <dbReference type="ChEBI" id="CHEBI:59776"/>
        <dbReference type="EC" id="2.2.1.1"/>
    </reaction>
</comment>
<evidence type="ECO:0000313" key="16">
    <source>
        <dbReference type="Proteomes" id="UP001442468"/>
    </source>
</evidence>
<comment type="function">
    <text evidence="13">Catalyzes the transfer of a two-carbon ketol group from a ketose donor to an aldose acceptor, via a covalent intermediate with the cofactor thiamine pyrophosphate.</text>
</comment>
<keyword evidence="6 13" id="KW-0808">Transferase</keyword>
<comment type="cofactor">
    <cofactor evidence="13">
        <name>Mg(2+)</name>
        <dbReference type="ChEBI" id="CHEBI:18420"/>
    </cofactor>
    <cofactor evidence="13">
        <name>Ca(2+)</name>
        <dbReference type="ChEBI" id="CHEBI:29108"/>
    </cofactor>
    <cofactor evidence="13">
        <name>Mn(2+)</name>
        <dbReference type="ChEBI" id="CHEBI:29035"/>
    </cofactor>
    <cofactor evidence="13">
        <name>Co(2+)</name>
        <dbReference type="ChEBI" id="CHEBI:48828"/>
    </cofactor>
    <text evidence="13">Binds 1 Mg(2+) ion per subunit. Can also utilize other divalent metal cations, such as Ca(2+), Mn(2+) and Co(2+).</text>
</comment>
<dbReference type="Pfam" id="PF02779">
    <property type="entry name" value="Transket_pyr"/>
    <property type="match status" value="1"/>
</dbReference>
<evidence type="ECO:0000256" key="11">
    <source>
        <dbReference type="ARBA" id="ARBA00049473"/>
    </source>
</evidence>
<dbReference type="SUPFAM" id="SSF52518">
    <property type="entry name" value="Thiamin diphosphate-binding fold (THDP-binding)"/>
    <property type="match status" value="2"/>
</dbReference>
<evidence type="ECO:0000256" key="8">
    <source>
        <dbReference type="ARBA" id="ARBA00022837"/>
    </source>
</evidence>
<evidence type="ECO:0000256" key="2">
    <source>
        <dbReference type="ARBA" id="ARBA00001941"/>
    </source>
</evidence>
<dbReference type="CDD" id="cd07033">
    <property type="entry name" value="TPP_PYR_DXS_TK_like"/>
    <property type="match status" value="1"/>
</dbReference>
<evidence type="ECO:0000256" key="5">
    <source>
        <dbReference type="ARBA" id="ARBA00013152"/>
    </source>
</evidence>
<sequence length="676" mass="73352">MPSRFELANAIRALSMDAVQKANSGHPGAPMGMADIAEVLWNDYLVHNPADPHWPDRDRFVLSNGHGSMLIYSLLHLTGYELDLEQLQNFRQLHSKTPGHPEYGYTPGVETTTGPLGQGLANAVGMALAERTLAAQFNRPGHTVVDHHTWCFVGDGCLMEGISHEVASLAGTQGLGKLVTFYDDNGISIDGEVEGWFTDDTATRFEAYGWHVVPNVDGHKPEEIKAAIELAKSHEDKPSLIICKTIIGFGAPNKQGKEECHGAALGEEEVAAARKRLDWPHAPFHVPEDIYQGWDATEAGQARQDAWQQRFARYAEAFPDLARELQRRLKGDLPLELTGEAMIEEAQAKGESVASRKASLACLNELGPQLPELLGGSADLAPSNLTFWKGAQAIGPGPSNNPAEGTPGGNYLHYGVREFGMAAMMNGIALHGGFVPYGATFLIFSEYMRNAVRMAALMNQQVIHVFTHDSIGLGEDGPTHQPIEQLTALRSTPNLATWRPCDAVETAAAWNAALKRRSGPTALIFSRQGLPHQARSKQQLTDIQRGGYVLKKSTLEDSEGTPELILIATGSEVGLAMDAAARLEEQGRAVRVVSMPSTDLFDRQDAAYREAVLPAAVTARLAIEAGHRDFWYKYVGLNGAIIGMTTFGESAPAGDLFKHFGFTVDHVVEEATALLD</sequence>
<dbReference type="InterPro" id="IPR049557">
    <property type="entry name" value="Transketolase_CS"/>
</dbReference>
<dbReference type="Gene3D" id="3.40.50.920">
    <property type="match status" value="1"/>
</dbReference>
<dbReference type="InterPro" id="IPR005478">
    <property type="entry name" value="Transketolase_bac-like"/>
</dbReference>
<organism evidence="15 16">
    <name type="scientific">Halomonas aquatica</name>
    <dbReference type="NCBI Taxonomy" id="3151123"/>
    <lineage>
        <taxon>Bacteria</taxon>
        <taxon>Pseudomonadati</taxon>
        <taxon>Pseudomonadota</taxon>
        <taxon>Gammaproteobacteria</taxon>
        <taxon>Oceanospirillales</taxon>
        <taxon>Halomonadaceae</taxon>
        <taxon>Halomonas</taxon>
    </lineage>
</organism>
<evidence type="ECO:0000256" key="1">
    <source>
        <dbReference type="ARBA" id="ARBA00001913"/>
    </source>
</evidence>
<keyword evidence="10 13" id="KW-0786">Thiamine pyrophosphate</keyword>
<keyword evidence="7 13" id="KW-0479">Metal-binding</keyword>
<dbReference type="InterPro" id="IPR005475">
    <property type="entry name" value="Transketolase-like_Pyr-bd"/>
</dbReference>
<dbReference type="PROSITE" id="PS00801">
    <property type="entry name" value="TRANSKETOLASE_1"/>
    <property type="match status" value="1"/>
</dbReference>
<proteinExistence type="inferred from homology"/>
<evidence type="ECO:0000313" key="15">
    <source>
        <dbReference type="EMBL" id="MEQ6917677.1"/>
    </source>
</evidence>
<dbReference type="PANTHER" id="PTHR43522:SF2">
    <property type="entry name" value="TRANSKETOLASE 1-RELATED"/>
    <property type="match status" value="1"/>
</dbReference>
<dbReference type="Pfam" id="PF00456">
    <property type="entry name" value="Transketolase_N"/>
    <property type="match status" value="1"/>
</dbReference>
<evidence type="ECO:0000256" key="3">
    <source>
        <dbReference type="ARBA" id="ARBA00007131"/>
    </source>
</evidence>
<dbReference type="InterPro" id="IPR029061">
    <property type="entry name" value="THDP-binding"/>
</dbReference>
<dbReference type="InterPro" id="IPR055152">
    <property type="entry name" value="Transketolase-like_C_2"/>
</dbReference>
<evidence type="ECO:0000256" key="9">
    <source>
        <dbReference type="ARBA" id="ARBA00022842"/>
    </source>
</evidence>